<evidence type="ECO:0000313" key="3">
    <source>
        <dbReference type="Proteomes" id="UP000321456"/>
    </source>
</evidence>
<dbReference type="Proteomes" id="UP000321456">
    <property type="component" value="Unassembled WGS sequence"/>
</dbReference>
<evidence type="ECO:0000313" key="2">
    <source>
        <dbReference type="EMBL" id="TXN35661.1"/>
    </source>
</evidence>
<evidence type="ECO:0000259" key="1">
    <source>
        <dbReference type="Pfam" id="PF13648"/>
    </source>
</evidence>
<accession>A0A5C8V2V6</accession>
<dbReference type="AlphaFoldDB" id="A0A5C8V2V6"/>
<dbReference type="Pfam" id="PF13648">
    <property type="entry name" value="Lipocalin_4"/>
    <property type="match status" value="1"/>
</dbReference>
<reference evidence="2 3" key="1">
    <citation type="submission" date="2019-08" db="EMBL/GenBank/DDBJ databases">
        <title>Professor.</title>
        <authorList>
            <person name="Park J.S."/>
        </authorList>
    </citation>
    <scope>NUCLEOTIDE SEQUENCE [LARGE SCALE GENOMIC DNA]</scope>
    <source>
        <strain evidence="2 3">176CP5-101</strain>
    </source>
</reference>
<protein>
    <recommendedName>
        <fullName evidence="1">Lipocalin-like domain-containing protein</fullName>
    </recommendedName>
</protein>
<proteinExistence type="predicted"/>
<dbReference type="RefSeq" id="WP_147744393.1">
    <property type="nucleotide sequence ID" value="NZ_VRUR01000002.1"/>
</dbReference>
<dbReference type="PROSITE" id="PS51257">
    <property type="entry name" value="PROKAR_LIPOPROTEIN"/>
    <property type="match status" value="1"/>
</dbReference>
<sequence length="161" mass="18190">MVKHAFFYVTLMAVLLTSCSVSKSARSQRNLFSGSWTLNDISYENNTGNFKSVIFNDADDICFEGSDWFFRDNNSTGRYTITGGSLCQGGDRFFRWSVVEPTANYNSQLQFKFIDEKRKDISGGVGYRLNIANISEQSMTLKSNVSVDGELVTIVYQFSKK</sequence>
<feature type="domain" description="Lipocalin-like" evidence="1">
    <location>
        <begin position="33"/>
        <end position="141"/>
    </location>
</feature>
<gene>
    <name evidence="2" type="ORF">FVB32_13865</name>
</gene>
<dbReference type="InterPro" id="IPR024311">
    <property type="entry name" value="Lipocalin-like"/>
</dbReference>
<keyword evidence="3" id="KW-1185">Reference proteome</keyword>
<dbReference type="EMBL" id="VRUR01000002">
    <property type="protein sequence ID" value="TXN35661.1"/>
    <property type="molecule type" value="Genomic_DNA"/>
</dbReference>
<name>A0A5C8V2V6_9FLAO</name>
<comment type="caution">
    <text evidence="2">The sequence shown here is derived from an EMBL/GenBank/DDBJ whole genome shotgun (WGS) entry which is preliminary data.</text>
</comment>
<organism evidence="2 3">
    <name type="scientific">Flagellimonas hymeniacidonis</name>
    <dbReference type="NCBI Taxonomy" id="2603628"/>
    <lineage>
        <taxon>Bacteria</taxon>
        <taxon>Pseudomonadati</taxon>
        <taxon>Bacteroidota</taxon>
        <taxon>Flavobacteriia</taxon>
        <taxon>Flavobacteriales</taxon>
        <taxon>Flavobacteriaceae</taxon>
        <taxon>Flagellimonas</taxon>
    </lineage>
</organism>